<comment type="similarity">
    <text evidence="2 9">Belongs to the SLX4 family.</text>
</comment>
<feature type="region of interest" description="Disordered" evidence="10">
    <location>
        <begin position="118"/>
        <end position="210"/>
    </location>
</feature>
<feature type="compositionally biased region" description="Basic residues" evidence="10">
    <location>
        <begin position="129"/>
        <end position="141"/>
    </location>
</feature>
<feature type="region of interest" description="Disordered" evidence="10">
    <location>
        <begin position="648"/>
        <end position="793"/>
    </location>
</feature>
<feature type="region of interest" description="Disordered" evidence="10">
    <location>
        <begin position="415"/>
        <end position="439"/>
    </location>
</feature>
<gene>
    <name evidence="9" type="primary">SLX4</name>
    <name evidence="11" type="ORF">RRF57_007417</name>
</gene>
<keyword evidence="5 9" id="KW-0233">DNA recombination</keyword>
<feature type="region of interest" description="Disordered" evidence="10">
    <location>
        <begin position="1"/>
        <end position="92"/>
    </location>
</feature>
<feature type="compositionally biased region" description="Low complexity" evidence="10">
    <location>
        <begin position="722"/>
        <end position="733"/>
    </location>
</feature>
<dbReference type="Proteomes" id="UP001305414">
    <property type="component" value="Unassembled WGS sequence"/>
</dbReference>
<dbReference type="GO" id="GO:0033557">
    <property type="term" value="C:Slx1-Slx4 complex"/>
    <property type="evidence" value="ECO:0007669"/>
    <property type="project" value="UniProtKB-UniRule"/>
</dbReference>
<dbReference type="AlphaFoldDB" id="A0AAN7ZAJ5"/>
<keyword evidence="12" id="KW-1185">Reference proteome</keyword>
<organism evidence="11 12">
    <name type="scientific">Xylaria bambusicola</name>
    <dbReference type="NCBI Taxonomy" id="326684"/>
    <lineage>
        <taxon>Eukaryota</taxon>
        <taxon>Fungi</taxon>
        <taxon>Dikarya</taxon>
        <taxon>Ascomycota</taxon>
        <taxon>Pezizomycotina</taxon>
        <taxon>Sordariomycetes</taxon>
        <taxon>Xylariomycetidae</taxon>
        <taxon>Xylariales</taxon>
        <taxon>Xylariaceae</taxon>
        <taxon>Xylaria</taxon>
    </lineage>
</organism>
<feature type="compositionally biased region" description="Low complexity" evidence="10">
    <location>
        <begin position="763"/>
        <end position="772"/>
    </location>
</feature>
<keyword evidence="4 9" id="KW-0227">DNA damage</keyword>
<evidence type="ECO:0000313" key="12">
    <source>
        <dbReference type="Proteomes" id="UP001305414"/>
    </source>
</evidence>
<feature type="region of interest" description="Disordered" evidence="10">
    <location>
        <begin position="559"/>
        <end position="603"/>
    </location>
</feature>
<feature type="compositionally biased region" description="Polar residues" evidence="10">
    <location>
        <begin position="340"/>
        <end position="349"/>
    </location>
</feature>
<evidence type="ECO:0000256" key="2">
    <source>
        <dbReference type="ARBA" id="ARBA00006661"/>
    </source>
</evidence>
<evidence type="ECO:0000256" key="7">
    <source>
        <dbReference type="ARBA" id="ARBA00023242"/>
    </source>
</evidence>
<feature type="compositionally biased region" description="Polar residues" evidence="10">
    <location>
        <begin position="54"/>
        <end position="65"/>
    </location>
</feature>
<keyword evidence="6 9" id="KW-0234">DNA repair</keyword>
<evidence type="ECO:0000256" key="9">
    <source>
        <dbReference type="HAMAP-Rule" id="MF_03110"/>
    </source>
</evidence>
<feature type="region of interest" description="Disordered" evidence="10">
    <location>
        <begin position="335"/>
        <end position="366"/>
    </location>
</feature>
<dbReference type="HAMAP" id="MF_03110">
    <property type="entry name" value="Endonuc_su_Slx4"/>
    <property type="match status" value="1"/>
</dbReference>
<feature type="compositionally biased region" description="Polar residues" evidence="10">
    <location>
        <begin position="16"/>
        <end position="27"/>
    </location>
</feature>
<dbReference type="GO" id="GO:0006310">
    <property type="term" value="P:DNA recombination"/>
    <property type="evidence" value="ECO:0007669"/>
    <property type="project" value="UniProtKB-UniRule"/>
</dbReference>
<accession>A0AAN7ZAJ5</accession>
<evidence type="ECO:0000256" key="5">
    <source>
        <dbReference type="ARBA" id="ARBA00023172"/>
    </source>
</evidence>
<dbReference type="CDD" id="cd22999">
    <property type="entry name" value="SAP_SLX4"/>
    <property type="match status" value="1"/>
</dbReference>
<protein>
    <recommendedName>
        <fullName evidence="8 9">Structure-specific endonuclease subunit SLX4</fullName>
    </recommendedName>
</protein>
<feature type="compositionally biased region" description="Polar residues" evidence="10">
    <location>
        <begin position="559"/>
        <end position="580"/>
    </location>
</feature>
<feature type="compositionally biased region" description="Polar residues" evidence="10">
    <location>
        <begin position="142"/>
        <end position="156"/>
    </location>
</feature>
<comment type="subunit">
    <text evidence="9">Forms a heterodimer with SLX1.</text>
</comment>
<evidence type="ECO:0000256" key="4">
    <source>
        <dbReference type="ARBA" id="ARBA00022763"/>
    </source>
</evidence>
<reference evidence="11 12" key="1">
    <citation type="submission" date="2023-10" db="EMBL/GenBank/DDBJ databases">
        <title>Draft genome sequence of Xylaria bambusicola isolate GMP-LS, the root and basal stem rot pathogen of sugarcane in Indonesia.</title>
        <authorList>
            <person name="Selvaraj P."/>
            <person name="Muralishankar V."/>
            <person name="Muruganantham S."/>
            <person name="Sp S."/>
            <person name="Haryani S."/>
            <person name="Lau K.J.X."/>
            <person name="Naqvi N.I."/>
        </authorList>
    </citation>
    <scope>NUCLEOTIDE SEQUENCE [LARGE SCALE GENOMIC DNA]</scope>
    <source>
        <strain evidence="11">GMP-LS</strain>
    </source>
</reference>
<name>A0AAN7ZAJ5_9PEZI</name>
<comment type="caution">
    <text evidence="11">The sequence shown here is derived from an EMBL/GenBank/DDBJ whole genome shotgun (WGS) entry which is preliminary data.</text>
</comment>
<evidence type="ECO:0000256" key="3">
    <source>
        <dbReference type="ARBA" id="ARBA00022553"/>
    </source>
</evidence>
<comment type="subcellular location">
    <subcellularLocation>
        <location evidence="1 9">Nucleus</location>
    </subcellularLocation>
</comment>
<evidence type="ECO:0000256" key="6">
    <source>
        <dbReference type="ARBA" id="ARBA00023204"/>
    </source>
</evidence>
<feature type="compositionally biased region" description="Polar residues" evidence="10">
    <location>
        <begin position="650"/>
        <end position="680"/>
    </location>
</feature>
<dbReference type="Pfam" id="PF09494">
    <property type="entry name" value="Slx4"/>
    <property type="match status" value="1"/>
</dbReference>
<proteinExistence type="inferred from homology"/>
<feature type="compositionally biased region" description="Polar residues" evidence="10">
    <location>
        <begin position="696"/>
        <end position="711"/>
    </location>
</feature>
<comment type="PTM">
    <text evidence="9">Phosphorylated in response to DNA damage.</text>
</comment>
<dbReference type="GO" id="GO:0006281">
    <property type="term" value="P:DNA repair"/>
    <property type="evidence" value="ECO:0007669"/>
    <property type="project" value="UniProtKB-UniRule"/>
</dbReference>
<evidence type="ECO:0000256" key="10">
    <source>
        <dbReference type="SAM" id="MobiDB-lite"/>
    </source>
</evidence>
<comment type="function">
    <text evidence="9">Regulatory subunit of the SLX1-SLX4 structure-specific endonuclease that resolves DNA secondary structures generated during DNA repair and recombination. Has endonuclease activity towards branched DNA substrates, introducing single-strand cuts in duplex DNA close to junctions with ss-DNA.</text>
</comment>
<evidence type="ECO:0000256" key="1">
    <source>
        <dbReference type="ARBA" id="ARBA00004123"/>
    </source>
</evidence>
<sequence length="886" mass="97217">MSSRDSFLSSPPRARSSGQNFSSSSPCLPSLDEILLKKSQNKSPLRPRDRAAPASNNTPTFTSAANLLRDAPESDTDMEELANSPPLPVKNHTVSTSYNTTFSSAAIILRDAPEIDIDTEEITDSPPRKDKKKITSRKRNTSKPNLSSINRNSTEPVVTIGSLSPKDKPWQKFVTKTSTQDGDQSLPPQCAKRPTTKHSGQAFETVPKHRSTGKEVFLSEDTSRGVKSKARTEDMLDGVVSSAKQGLALPRRSDWTPPKANDLIVLHSDSDNRELVSSLDKEPVSKLFFQNLHSQYGRQDAELAPGTYQQAQDDFLKKRKRIELISICQNDGNLKYHQGAQPQDAQQPKEQTKRADPQTPVPKKKTRTITELAIAPFAAPIASDIELAGPVTRESMLNYFDSDGAVKALVEHQTAVMSQRKSKSKETKKPSKTKHKTKAGTEANPILLSPTTALKQSSNQDFVFGTSSQLVQEESPTTLRYIQAAIRASDSLSSDPFDTDVSQRLWHAGARDEEGELMEMEVIDLQHSGTVKPGPNSTTTPGGRNFVDIDDILDSPLPVSSSPNAPSGAKQTVSHFFQSQKTKHDSSILTSESEDLGSATSVEPRPNYELFTDAQLSKQIASYGFKVIKKRAAMIALLDQCWASKHWGTSAGSTQPLSTSSRTPILAQQESTSDVQNKAPSKTCGRGRRKKDDESVISTAKISISDTSSSKRPPGRPKRNETTPATTAESSTSILSPRRPRGRTRKPSTTSVEIPDSDNETLSPSSSPDPAFSSPPPLDLTVSEEGDMSLNLSPTDKQTELFKHITKAVISAPRSQDPSSPSWHEKMLLYDPIILEELASWLNGGQLTRVGCDEEVSPFDVKKWCESKSVICLWQQNTRGKERKRY</sequence>
<keyword evidence="7 9" id="KW-0539">Nucleus</keyword>
<evidence type="ECO:0000256" key="8">
    <source>
        <dbReference type="ARBA" id="ARBA00029496"/>
    </source>
</evidence>
<dbReference type="EMBL" id="JAWHQM010000020">
    <property type="protein sequence ID" value="KAK5631703.1"/>
    <property type="molecule type" value="Genomic_DNA"/>
</dbReference>
<evidence type="ECO:0000313" key="11">
    <source>
        <dbReference type="EMBL" id="KAK5631703.1"/>
    </source>
</evidence>
<keyword evidence="3 9" id="KW-0597">Phosphoprotein</keyword>
<dbReference type="InterPro" id="IPR018574">
    <property type="entry name" value="Structure-sp_endonuc_su_Slx4"/>
</dbReference>
<dbReference type="InterPro" id="IPR027784">
    <property type="entry name" value="Slx4_ascomycetes"/>
</dbReference>
<feature type="compositionally biased region" description="Polar residues" evidence="10">
    <location>
        <begin position="174"/>
        <end position="187"/>
    </location>
</feature>
<dbReference type="GO" id="GO:0017108">
    <property type="term" value="F:5'-flap endonuclease activity"/>
    <property type="evidence" value="ECO:0007669"/>
    <property type="project" value="InterPro"/>
</dbReference>
<dbReference type="GO" id="GO:0006260">
    <property type="term" value="P:DNA replication"/>
    <property type="evidence" value="ECO:0007669"/>
    <property type="project" value="InterPro"/>
</dbReference>